<dbReference type="Proteomes" id="UP000247346">
    <property type="component" value="Unassembled WGS sequence"/>
</dbReference>
<organism evidence="2 3">
    <name type="scientific">Xanthomonas sacchari</name>
    <dbReference type="NCBI Taxonomy" id="56458"/>
    <lineage>
        <taxon>Bacteria</taxon>
        <taxon>Pseudomonadati</taxon>
        <taxon>Pseudomonadota</taxon>
        <taxon>Gammaproteobacteria</taxon>
        <taxon>Lysobacterales</taxon>
        <taxon>Lysobacteraceae</taxon>
        <taxon>Xanthomonas</taxon>
    </lineage>
</organism>
<keyword evidence="1" id="KW-0732">Signal</keyword>
<sequence>MNRWTRWSSTALCLAASATATAQTCTLQSQTVDLPLVSKATPKFAYQVRVQLGSDADGRSNGSQVLEVDTGSTGVVVPLSDALRSAWDASSTPGYIFYSSDGKYHPGKYVDVPMRLGVSADGKRAAARVDRITVLAAQCTCDVASIAQPPKPLAQVPATCAGYNGSPALSSTTQVLRDCSTIAPGFGMMGVGYDRGVDAARNPFLNLAQMRAQRMSPGYIVGAKSITLGVSKRALTGFALVPLQRGAATATAPSDWQAPTACASFPDSGSDYRVCGKLLPDTGVSYMMLNPVVPPATPASLQQTVQLAGHATRVVPDATQLRLDVVDAKGRPVFGYGFAVGDGKAATPDSVQWRGPLKTPPGHINSGRHLLAAGDYAYDAACGHAGFHAVSPAP</sequence>
<proteinExistence type="predicted"/>
<dbReference type="OrthoDB" id="5993390at2"/>
<dbReference type="EMBL" id="MDEK01000012">
    <property type="protein sequence ID" value="PPU81636.1"/>
    <property type="molecule type" value="Genomic_DNA"/>
</dbReference>
<dbReference type="GeneID" id="93878729"/>
<reference evidence="2 3" key="1">
    <citation type="submission" date="2016-08" db="EMBL/GenBank/DDBJ databases">
        <authorList>
            <person name="Seilhamer J.J."/>
        </authorList>
    </citation>
    <scope>NUCLEOTIDE SEQUENCE [LARGE SCALE GENOMIC DNA]</scope>
    <source>
        <strain evidence="2 3">CFBP4641</strain>
    </source>
</reference>
<name>A0A2P5Z267_9XANT</name>
<dbReference type="AlphaFoldDB" id="A0A2P5Z267"/>
<evidence type="ECO:0000313" key="3">
    <source>
        <dbReference type="Proteomes" id="UP000247346"/>
    </source>
</evidence>
<accession>A0A2P5Z267</accession>
<feature type="signal peptide" evidence="1">
    <location>
        <begin position="1"/>
        <end position="22"/>
    </location>
</feature>
<evidence type="ECO:0000313" key="2">
    <source>
        <dbReference type="EMBL" id="PPU81636.1"/>
    </source>
</evidence>
<protein>
    <submittedName>
        <fullName evidence="2">Uncharacterized protein</fullName>
    </submittedName>
</protein>
<dbReference type="RefSeq" id="WP_010342631.1">
    <property type="nucleotide sequence ID" value="NZ_CP132343.1"/>
</dbReference>
<feature type="chain" id="PRO_5015148060" evidence="1">
    <location>
        <begin position="23"/>
        <end position="394"/>
    </location>
</feature>
<gene>
    <name evidence="2" type="ORF">XsacCFBP4641_13760</name>
</gene>
<evidence type="ECO:0000256" key="1">
    <source>
        <dbReference type="SAM" id="SignalP"/>
    </source>
</evidence>
<comment type="caution">
    <text evidence="2">The sequence shown here is derived from an EMBL/GenBank/DDBJ whole genome shotgun (WGS) entry which is preliminary data.</text>
</comment>